<dbReference type="AlphaFoldDB" id="A0A087G2N7"/>
<organism evidence="2 3">
    <name type="scientific">Arabis alpina</name>
    <name type="common">Alpine rock-cress</name>
    <dbReference type="NCBI Taxonomy" id="50452"/>
    <lineage>
        <taxon>Eukaryota</taxon>
        <taxon>Viridiplantae</taxon>
        <taxon>Streptophyta</taxon>
        <taxon>Embryophyta</taxon>
        <taxon>Tracheophyta</taxon>
        <taxon>Spermatophyta</taxon>
        <taxon>Magnoliopsida</taxon>
        <taxon>eudicotyledons</taxon>
        <taxon>Gunneridae</taxon>
        <taxon>Pentapetalae</taxon>
        <taxon>rosids</taxon>
        <taxon>malvids</taxon>
        <taxon>Brassicales</taxon>
        <taxon>Brassicaceae</taxon>
        <taxon>Arabideae</taxon>
        <taxon>Arabis</taxon>
    </lineage>
</organism>
<dbReference type="Proteomes" id="UP000029120">
    <property type="component" value="Unassembled WGS sequence"/>
</dbReference>
<gene>
    <name evidence="2" type="ORF">AALP_AAs61751U000100</name>
</gene>
<sequence length="74" mass="8099">MRLPPPLPPSYNQHRGSPSISPSTSNEHKSPQICLFKKLLLVCSTPASRRHKPFATLSSDQSYMSCEGACIKGT</sequence>
<protein>
    <submittedName>
        <fullName evidence="2">Uncharacterized protein</fullName>
    </submittedName>
</protein>
<proteinExistence type="predicted"/>
<keyword evidence="3" id="KW-1185">Reference proteome</keyword>
<reference evidence="3" key="1">
    <citation type="journal article" date="2015" name="Nat. Plants">
        <title>Genome expansion of Arabis alpina linked with retrotransposition and reduced symmetric DNA methylation.</title>
        <authorList>
            <person name="Willing E.M."/>
            <person name="Rawat V."/>
            <person name="Mandakova T."/>
            <person name="Maumus F."/>
            <person name="James G.V."/>
            <person name="Nordstroem K.J."/>
            <person name="Becker C."/>
            <person name="Warthmann N."/>
            <person name="Chica C."/>
            <person name="Szarzynska B."/>
            <person name="Zytnicki M."/>
            <person name="Albani M.C."/>
            <person name="Kiefer C."/>
            <person name="Bergonzi S."/>
            <person name="Castaings L."/>
            <person name="Mateos J.L."/>
            <person name="Berns M.C."/>
            <person name="Bujdoso N."/>
            <person name="Piofczyk T."/>
            <person name="de Lorenzo L."/>
            <person name="Barrero-Sicilia C."/>
            <person name="Mateos I."/>
            <person name="Piednoel M."/>
            <person name="Hagmann J."/>
            <person name="Chen-Min-Tao R."/>
            <person name="Iglesias-Fernandez R."/>
            <person name="Schuster S.C."/>
            <person name="Alonso-Blanco C."/>
            <person name="Roudier F."/>
            <person name="Carbonero P."/>
            <person name="Paz-Ares J."/>
            <person name="Davis S.J."/>
            <person name="Pecinka A."/>
            <person name="Quesneville H."/>
            <person name="Colot V."/>
            <person name="Lysak M.A."/>
            <person name="Weigel D."/>
            <person name="Coupland G."/>
            <person name="Schneeberger K."/>
        </authorList>
    </citation>
    <scope>NUCLEOTIDE SEQUENCE [LARGE SCALE GENOMIC DNA]</scope>
    <source>
        <strain evidence="3">cv. Pajares</strain>
    </source>
</reference>
<evidence type="ECO:0000313" key="3">
    <source>
        <dbReference type="Proteomes" id="UP000029120"/>
    </source>
</evidence>
<evidence type="ECO:0000313" key="2">
    <source>
        <dbReference type="EMBL" id="KFK24139.1"/>
    </source>
</evidence>
<dbReference type="Gramene" id="KFK24139">
    <property type="protein sequence ID" value="KFK24139"/>
    <property type="gene ID" value="AALP_AAs61751U000100"/>
</dbReference>
<feature type="compositionally biased region" description="Polar residues" evidence="1">
    <location>
        <begin position="10"/>
        <end position="25"/>
    </location>
</feature>
<dbReference type="EMBL" id="KL971828">
    <property type="protein sequence ID" value="KFK24139.1"/>
    <property type="molecule type" value="Genomic_DNA"/>
</dbReference>
<evidence type="ECO:0000256" key="1">
    <source>
        <dbReference type="SAM" id="MobiDB-lite"/>
    </source>
</evidence>
<feature type="region of interest" description="Disordered" evidence="1">
    <location>
        <begin position="1"/>
        <end position="28"/>
    </location>
</feature>
<accession>A0A087G2N7</accession>
<name>A0A087G2N7_ARAAL</name>